<feature type="compositionally biased region" description="Acidic residues" evidence="1">
    <location>
        <begin position="305"/>
        <end position="316"/>
    </location>
</feature>
<feature type="domain" description="Arabidopsis retrotransposon Orf1 C-terminal" evidence="2">
    <location>
        <begin position="1"/>
        <end position="218"/>
    </location>
</feature>
<feature type="region of interest" description="Disordered" evidence="1">
    <location>
        <begin position="292"/>
        <end position="316"/>
    </location>
</feature>
<feature type="compositionally biased region" description="Basic residues" evidence="1">
    <location>
        <begin position="226"/>
        <end position="237"/>
    </location>
</feature>
<gene>
    <name evidence="3" type="ordered locus">AALP_Aa7g141800</name>
</gene>
<feature type="compositionally biased region" description="Low complexity" evidence="1">
    <location>
        <begin position="238"/>
        <end position="253"/>
    </location>
</feature>
<dbReference type="Pfam" id="PF03078">
    <property type="entry name" value="ATHILA"/>
    <property type="match status" value="1"/>
</dbReference>
<keyword evidence="4" id="KW-1185">Reference proteome</keyword>
<evidence type="ECO:0000256" key="1">
    <source>
        <dbReference type="SAM" id="MobiDB-lite"/>
    </source>
</evidence>
<dbReference type="InterPro" id="IPR004312">
    <property type="entry name" value="ATHILA_Orf1_C"/>
</dbReference>
<dbReference type="OrthoDB" id="1112236at2759"/>
<dbReference type="Proteomes" id="UP000029120">
    <property type="component" value="Chromosome 7"/>
</dbReference>
<evidence type="ECO:0000313" key="4">
    <source>
        <dbReference type="Proteomes" id="UP000029120"/>
    </source>
</evidence>
<feature type="region of interest" description="Disordered" evidence="1">
    <location>
        <begin position="225"/>
        <end position="253"/>
    </location>
</feature>
<sequence>MIAGVRYRVSLKQLCDIYGFPPERENIIFPNAFSEMKSFWDLFGAGEYASGRTSHTDIRHPILRYLTRLLSNTVLYRNEPDKVRHDEFLVLYHLISEDIDWQSYGDLFDEPNWGAIIAERLVEQKTTPFILGTGKDFRAGSLITPILEFYGINFSQSSAIRETCSMDNRPMVSATLIGGDHQWLIRDDTRTQFQVLLPLPELTDIRVGVAAHFFLPDQRQCVVSRRTTRRASTRRKGASSSPPAAAASTSSSRRLAPLPQVYMDPVQKWIVTSIQTLWDTFADLSRCGCIRPRSLTPPPARSPLAEEDEEEDEEED</sequence>
<proteinExistence type="predicted"/>
<dbReference type="EMBL" id="CM002875">
    <property type="protein sequence ID" value="KFK29495.1"/>
    <property type="molecule type" value="Genomic_DNA"/>
</dbReference>
<protein>
    <recommendedName>
        <fullName evidence="2">Arabidopsis retrotransposon Orf1 C-terminal domain-containing protein</fullName>
    </recommendedName>
</protein>
<evidence type="ECO:0000313" key="3">
    <source>
        <dbReference type="EMBL" id="KFK29495.1"/>
    </source>
</evidence>
<dbReference type="eggNOG" id="KOG0017">
    <property type="taxonomic scope" value="Eukaryota"/>
</dbReference>
<dbReference type="AlphaFoldDB" id="A0A087GHZ3"/>
<accession>A0A087GHZ3</accession>
<reference evidence="4" key="1">
    <citation type="journal article" date="2015" name="Nat. Plants">
        <title>Genome expansion of Arabis alpina linked with retrotransposition and reduced symmetric DNA methylation.</title>
        <authorList>
            <person name="Willing E.M."/>
            <person name="Rawat V."/>
            <person name="Mandakova T."/>
            <person name="Maumus F."/>
            <person name="James G.V."/>
            <person name="Nordstroem K.J."/>
            <person name="Becker C."/>
            <person name="Warthmann N."/>
            <person name="Chica C."/>
            <person name="Szarzynska B."/>
            <person name="Zytnicki M."/>
            <person name="Albani M.C."/>
            <person name="Kiefer C."/>
            <person name="Bergonzi S."/>
            <person name="Castaings L."/>
            <person name="Mateos J.L."/>
            <person name="Berns M.C."/>
            <person name="Bujdoso N."/>
            <person name="Piofczyk T."/>
            <person name="de Lorenzo L."/>
            <person name="Barrero-Sicilia C."/>
            <person name="Mateos I."/>
            <person name="Piednoel M."/>
            <person name="Hagmann J."/>
            <person name="Chen-Min-Tao R."/>
            <person name="Iglesias-Fernandez R."/>
            <person name="Schuster S.C."/>
            <person name="Alonso-Blanco C."/>
            <person name="Roudier F."/>
            <person name="Carbonero P."/>
            <person name="Paz-Ares J."/>
            <person name="Davis S.J."/>
            <person name="Pecinka A."/>
            <person name="Quesneville H."/>
            <person name="Colot V."/>
            <person name="Lysak M.A."/>
            <person name="Weigel D."/>
            <person name="Coupland G."/>
            <person name="Schneeberger K."/>
        </authorList>
    </citation>
    <scope>NUCLEOTIDE SEQUENCE [LARGE SCALE GENOMIC DNA]</scope>
    <source>
        <strain evidence="4">cv. Pajares</strain>
    </source>
</reference>
<dbReference type="Gramene" id="KFK29495">
    <property type="protein sequence ID" value="KFK29495"/>
    <property type="gene ID" value="AALP_AA7G141800"/>
</dbReference>
<name>A0A087GHZ3_ARAAL</name>
<evidence type="ECO:0000259" key="2">
    <source>
        <dbReference type="Pfam" id="PF03078"/>
    </source>
</evidence>
<organism evidence="3 4">
    <name type="scientific">Arabis alpina</name>
    <name type="common">Alpine rock-cress</name>
    <dbReference type="NCBI Taxonomy" id="50452"/>
    <lineage>
        <taxon>Eukaryota</taxon>
        <taxon>Viridiplantae</taxon>
        <taxon>Streptophyta</taxon>
        <taxon>Embryophyta</taxon>
        <taxon>Tracheophyta</taxon>
        <taxon>Spermatophyta</taxon>
        <taxon>Magnoliopsida</taxon>
        <taxon>eudicotyledons</taxon>
        <taxon>Gunneridae</taxon>
        <taxon>Pentapetalae</taxon>
        <taxon>rosids</taxon>
        <taxon>malvids</taxon>
        <taxon>Brassicales</taxon>
        <taxon>Brassicaceae</taxon>
        <taxon>Arabideae</taxon>
        <taxon>Arabis</taxon>
    </lineage>
</organism>